<dbReference type="SUPFAM" id="SSF48726">
    <property type="entry name" value="Immunoglobulin"/>
    <property type="match status" value="1"/>
</dbReference>
<proteinExistence type="predicted"/>
<keyword evidence="5" id="KW-0391">Immunity</keyword>
<evidence type="ECO:0000256" key="1">
    <source>
        <dbReference type="ARBA" id="ARBA00022729"/>
    </source>
</evidence>
<dbReference type="Pfam" id="PF07686">
    <property type="entry name" value="V-set"/>
    <property type="match status" value="1"/>
</dbReference>
<reference evidence="7" key="1">
    <citation type="journal article" date="2023" name="DNA Res.">
        <title>Chromosome-level genome assembly of Phrynocephalus forsythii using third-generation DNA sequencing and Hi-C analysis.</title>
        <authorList>
            <person name="Qi Y."/>
            <person name="Zhao W."/>
            <person name="Zhao Y."/>
            <person name="Niu C."/>
            <person name="Cao S."/>
            <person name="Zhang Y."/>
        </authorList>
    </citation>
    <scope>NUCLEOTIDE SEQUENCE</scope>
    <source>
        <tissue evidence="7">Muscle</tissue>
    </source>
</reference>
<dbReference type="PROSITE" id="PS50835">
    <property type="entry name" value="IG_LIKE"/>
    <property type="match status" value="1"/>
</dbReference>
<dbReference type="EMBL" id="JAPFRF010000012">
    <property type="protein sequence ID" value="KAJ7313098.1"/>
    <property type="molecule type" value="Genomic_DNA"/>
</dbReference>
<dbReference type="PANTHER" id="PTHR19367">
    <property type="entry name" value="T-CELL RECEPTOR ALPHA CHAIN V REGION"/>
    <property type="match status" value="1"/>
</dbReference>
<keyword evidence="1" id="KW-0732">Signal</keyword>
<organism evidence="7 8">
    <name type="scientific">Phrynocephalus forsythii</name>
    <dbReference type="NCBI Taxonomy" id="171643"/>
    <lineage>
        <taxon>Eukaryota</taxon>
        <taxon>Metazoa</taxon>
        <taxon>Chordata</taxon>
        <taxon>Craniata</taxon>
        <taxon>Vertebrata</taxon>
        <taxon>Euteleostomi</taxon>
        <taxon>Lepidosauria</taxon>
        <taxon>Squamata</taxon>
        <taxon>Bifurcata</taxon>
        <taxon>Unidentata</taxon>
        <taxon>Episquamata</taxon>
        <taxon>Toxicofera</taxon>
        <taxon>Iguania</taxon>
        <taxon>Acrodonta</taxon>
        <taxon>Agamidae</taxon>
        <taxon>Agaminae</taxon>
        <taxon>Phrynocephalus</taxon>
    </lineage>
</organism>
<dbReference type="InterPro" id="IPR051287">
    <property type="entry name" value="TCR_variable_region"/>
</dbReference>
<gene>
    <name evidence="7" type="ORF">JRQ81_004367</name>
</gene>
<evidence type="ECO:0000256" key="5">
    <source>
        <dbReference type="ARBA" id="ARBA00043266"/>
    </source>
</evidence>
<protein>
    <recommendedName>
        <fullName evidence="6">Ig-like domain-containing protein</fullName>
    </recommendedName>
</protein>
<dbReference type="Gene3D" id="2.60.40.10">
    <property type="entry name" value="Immunoglobulins"/>
    <property type="match status" value="1"/>
</dbReference>
<dbReference type="AlphaFoldDB" id="A0A9Q0XG21"/>
<evidence type="ECO:0000259" key="6">
    <source>
        <dbReference type="PROSITE" id="PS50835"/>
    </source>
</evidence>
<accession>A0A9Q0XG21</accession>
<dbReference type="Proteomes" id="UP001142489">
    <property type="component" value="Unassembled WGS sequence"/>
</dbReference>
<dbReference type="PANTHER" id="PTHR19367:SF18">
    <property type="entry name" value="T CELL RECEPTOR ALPHA VARIABLE 16"/>
    <property type="match status" value="1"/>
</dbReference>
<evidence type="ECO:0000313" key="8">
    <source>
        <dbReference type="Proteomes" id="UP001142489"/>
    </source>
</evidence>
<dbReference type="InterPro" id="IPR036179">
    <property type="entry name" value="Ig-like_dom_sf"/>
</dbReference>
<keyword evidence="8" id="KW-1185">Reference proteome</keyword>
<keyword evidence="4" id="KW-0393">Immunoglobulin domain</keyword>
<dbReference type="InterPro" id="IPR013106">
    <property type="entry name" value="Ig_V-set"/>
</dbReference>
<keyword evidence="2" id="KW-1064">Adaptive immunity</keyword>
<dbReference type="GO" id="GO:0002250">
    <property type="term" value="P:adaptive immune response"/>
    <property type="evidence" value="ECO:0007669"/>
    <property type="project" value="UniProtKB-KW"/>
</dbReference>
<evidence type="ECO:0000313" key="7">
    <source>
        <dbReference type="EMBL" id="KAJ7313098.1"/>
    </source>
</evidence>
<keyword evidence="3" id="KW-0675">Receptor</keyword>
<evidence type="ECO:0000256" key="3">
    <source>
        <dbReference type="ARBA" id="ARBA00023170"/>
    </source>
</evidence>
<comment type="caution">
    <text evidence="7">The sequence shown here is derived from an EMBL/GenBank/DDBJ whole genome shotgun (WGS) entry which is preliminary data.</text>
</comment>
<keyword evidence="5" id="KW-1279">T cell receptor</keyword>
<evidence type="ECO:0000256" key="4">
    <source>
        <dbReference type="ARBA" id="ARBA00023319"/>
    </source>
</evidence>
<sequence length="130" mass="14589">MFSFDPIFPPIVFSAEICIGQSVKQTEGTVTVIQHSPLWINCSYELSSAYQPSPFWYIQRPGLPPEAFLSHLGNVRLGRDRGFEAKHEPNLKTFHMQKSTSQLEDSAVYFCAVSHTVSLSSKDANPKRLA</sequence>
<dbReference type="GO" id="GO:0042101">
    <property type="term" value="C:T cell receptor complex"/>
    <property type="evidence" value="ECO:0007669"/>
    <property type="project" value="UniProtKB-KW"/>
</dbReference>
<dbReference type="OrthoDB" id="9047495at2759"/>
<evidence type="ECO:0000256" key="2">
    <source>
        <dbReference type="ARBA" id="ARBA00023130"/>
    </source>
</evidence>
<dbReference type="InterPro" id="IPR013783">
    <property type="entry name" value="Ig-like_fold"/>
</dbReference>
<dbReference type="InterPro" id="IPR007110">
    <property type="entry name" value="Ig-like_dom"/>
</dbReference>
<feature type="domain" description="Ig-like" evidence="6">
    <location>
        <begin position="9"/>
        <end position="130"/>
    </location>
</feature>
<name>A0A9Q0XG21_9SAUR</name>